<comment type="function">
    <text evidence="6">Catalyzes the glycosylation of 4,4'-diaponeurosporenoate, i.e. the esterification of glucose at the C1'' position with the carboxyl group of 4,4'-diaponeurosporenic acid, to form glycosyl-4,4'-diaponeurosporenoate. This is a step in the biosynthesis of staphyloxanthin, an orange pigment present in most staphylococci strains.</text>
</comment>
<keyword evidence="2" id="KW-1003">Cell membrane</keyword>
<evidence type="ECO:0000313" key="11">
    <source>
        <dbReference type="EMBL" id="MDG6780721.1"/>
    </source>
</evidence>
<dbReference type="InterPro" id="IPR029044">
    <property type="entry name" value="Nucleotide-diphossugar_trans"/>
</dbReference>
<dbReference type="EMBL" id="JARUXG010000003">
    <property type="protein sequence ID" value="MDG6780721.1"/>
    <property type="molecule type" value="Genomic_DNA"/>
</dbReference>
<dbReference type="GO" id="GO:0005886">
    <property type="term" value="C:plasma membrane"/>
    <property type="evidence" value="ECO:0007669"/>
    <property type="project" value="UniProtKB-SubCell"/>
</dbReference>
<evidence type="ECO:0000256" key="1">
    <source>
        <dbReference type="ARBA" id="ARBA00004236"/>
    </source>
</evidence>
<comment type="similarity">
    <text evidence="8">Belongs to the glycosyltransferase 2 family. CrtQ subfamily.</text>
</comment>
<keyword evidence="3 11" id="KW-0328">Glycosyltransferase</keyword>
<dbReference type="AlphaFoldDB" id="A0AAW6R895"/>
<evidence type="ECO:0000259" key="10">
    <source>
        <dbReference type="Pfam" id="PF00535"/>
    </source>
</evidence>
<proteinExistence type="inferred from homology"/>
<sequence length="248" mass="25785">MTSSPELSAPVAASPPPAAAAAITDIVVVVPAHNEQTLLPSCLAALDAALAVVRPSVQVIVVLDSCDDDSAGAVPDHMTTVHVTARCVGTARRAGFAAASPTPADTTWFATTDADSTVPPDWLVTHVEAADSGADAFVGIVTPDGFDGWPPGTGTMFDARYDARPGHRHVHGANLGVRATAYATAGGFRDLDAHEDVDLVRRLEEADVPIEWGADAPVRTSTRRVGRTADGFASYLRELADQTPGTIR</sequence>
<evidence type="ECO:0000256" key="8">
    <source>
        <dbReference type="ARBA" id="ARBA00038120"/>
    </source>
</evidence>
<dbReference type="PANTHER" id="PTHR43646:SF2">
    <property type="entry name" value="GLYCOSYLTRANSFERASE 2-LIKE DOMAIN-CONTAINING PROTEIN"/>
    <property type="match status" value="1"/>
</dbReference>
<organism evidence="11">
    <name type="scientific">Gordonia rubripertincta</name>
    <name type="common">Rhodococcus corallinus</name>
    <dbReference type="NCBI Taxonomy" id="36822"/>
    <lineage>
        <taxon>Bacteria</taxon>
        <taxon>Bacillati</taxon>
        <taxon>Actinomycetota</taxon>
        <taxon>Actinomycetes</taxon>
        <taxon>Mycobacteriales</taxon>
        <taxon>Gordoniaceae</taxon>
        <taxon>Gordonia</taxon>
    </lineage>
</organism>
<dbReference type="GO" id="GO:0016757">
    <property type="term" value="F:glycosyltransferase activity"/>
    <property type="evidence" value="ECO:0007669"/>
    <property type="project" value="UniProtKB-KW"/>
</dbReference>
<evidence type="ECO:0000256" key="5">
    <source>
        <dbReference type="ARBA" id="ARBA00023136"/>
    </source>
</evidence>
<name>A0AAW6R895_GORRU</name>
<evidence type="ECO:0000256" key="9">
    <source>
        <dbReference type="ARBA" id="ARBA00040345"/>
    </source>
</evidence>
<comment type="subcellular location">
    <subcellularLocation>
        <location evidence="1">Cell membrane</location>
    </subcellularLocation>
</comment>
<dbReference type="PANTHER" id="PTHR43646">
    <property type="entry name" value="GLYCOSYLTRANSFERASE"/>
    <property type="match status" value="1"/>
</dbReference>
<dbReference type="InterPro" id="IPR001173">
    <property type="entry name" value="Glyco_trans_2-like"/>
</dbReference>
<evidence type="ECO:0000256" key="6">
    <source>
        <dbReference type="ARBA" id="ARBA00037281"/>
    </source>
</evidence>
<keyword evidence="5" id="KW-0472">Membrane</keyword>
<comment type="caution">
    <text evidence="11">The sequence shown here is derived from an EMBL/GenBank/DDBJ whole genome shotgun (WGS) entry which is preliminary data.</text>
</comment>
<protein>
    <recommendedName>
        <fullName evidence="9">4,4'-diaponeurosporenoate glycosyltransferase</fullName>
    </recommendedName>
</protein>
<comment type="pathway">
    <text evidence="7">Carotenoid biosynthesis; staphyloxanthin biosynthesis; staphyloxanthin from farnesyl diphosphate: step 4/5.</text>
</comment>
<dbReference type="Pfam" id="PF00535">
    <property type="entry name" value="Glycos_transf_2"/>
    <property type="match status" value="1"/>
</dbReference>
<gene>
    <name evidence="11" type="ORF">QBL07_07705</name>
</gene>
<feature type="domain" description="Glycosyltransferase 2-like" evidence="10">
    <location>
        <begin position="28"/>
        <end position="153"/>
    </location>
</feature>
<evidence type="ECO:0000256" key="2">
    <source>
        <dbReference type="ARBA" id="ARBA00022475"/>
    </source>
</evidence>
<dbReference type="Gene3D" id="3.90.550.10">
    <property type="entry name" value="Spore Coat Polysaccharide Biosynthesis Protein SpsA, Chain A"/>
    <property type="match status" value="1"/>
</dbReference>
<evidence type="ECO:0000256" key="3">
    <source>
        <dbReference type="ARBA" id="ARBA00022676"/>
    </source>
</evidence>
<accession>A0AAW6R895</accession>
<evidence type="ECO:0000256" key="4">
    <source>
        <dbReference type="ARBA" id="ARBA00022679"/>
    </source>
</evidence>
<dbReference type="SUPFAM" id="SSF53448">
    <property type="entry name" value="Nucleotide-diphospho-sugar transferases"/>
    <property type="match status" value="1"/>
</dbReference>
<keyword evidence="4 11" id="KW-0808">Transferase</keyword>
<evidence type="ECO:0000256" key="7">
    <source>
        <dbReference type="ARBA" id="ARBA00037904"/>
    </source>
</evidence>
<reference evidence="11" key="1">
    <citation type="submission" date="2023-04" db="EMBL/GenBank/DDBJ databases">
        <title>Characterization and analysis of the complete genome of Gordonia rubripertincta 112, the degrader of aromatic and aliphatic compounds.</title>
        <authorList>
            <person name="Frantsuzova E."/>
            <person name="Bogun A."/>
            <person name="Delegan Y."/>
        </authorList>
    </citation>
    <scope>NUCLEOTIDE SEQUENCE</scope>
    <source>
        <strain evidence="11">112</strain>
    </source>
</reference>